<dbReference type="InterPro" id="IPR009875">
    <property type="entry name" value="PilZ_domain"/>
</dbReference>
<reference evidence="2 3" key="1">
    <citation type="submission" date="2016-12" db="EMBL/GenBank/DDBJ databases">
        <authorList>
            <person name="Song W.-J."/>
            <person name="Kurnit D.M."/>
        </authorList>
    </citation>
    <scope>NUCLEOTIDE SEQUENCE [LARGE SCALE GENOMIC DNA]</scope>
    <source>
        <strain evidence="2 3">DSM 18488</strain>
    </source>
</reference>
<dbReference type="Proteomes" id="UP000184603">
    <property type="component" value="Unassembled WGS sequence"/>
</dbReference>
<proteinExistence type="predicted"/>
<evidence type="ECO:0000259" key="1">
    <source>
        <dbReference type="Pfam" id="PF07238"/>
    </source>
</evidence>
<organism evidence="2 3">
    <name type="scientific">Desulfopila aestuarii DSM 18488</name>
    <dbReference type="NCBI Taxonomy" id="1121416"/>
    <lineage>
        <taxon>Bacteria</taxon>
        <taxon>Pseudomonadati</taxon>
        <taxon>Thermodesulfobacteriota</taxon>
        <taxon>Desulfobulbia</taxon>
        <taxon>Desulfobulbales</taxon>
        <taxon>Desulfocapsaceae</taxon>
        <taxon>Desulfopila</taxon>
    </lineage>
</organism>
<protein>
    <submittedName>
        <fullName evidence="2">PilZ domain-containing protein</fullName>
    </submittedName>
</protein>
<dbReference type="RefSeq" id="WP_159441361.1">
    <property type="nucleotide sequence ID" value="NZ_FRFE01000038.1"/>
</dbReference>
<sequence length="136" mass="15665">MNHKRIHLRVPVIGEASLSCGDGVVIQTRTRDISAGGLRITDPTFFPERDMEYEVEVCTSRRGRLRFKGLPVYQLRDGIGMKILNIDSTNLRTIYHLVNDFLATEEFITHIVYYNILGDWFLDDDGKVLDVSFEEQ</sequence>
<dbReference type="GO" id="GO:0035438">
    <property type="term" value="F:cyclic-di-GMP binding"/>
    <property type="evidence" value="ECO:0007669"/>
    <property type="project" value="InterPro"/>
</dbReference>
<dbReference type="EMBL" id="FRFE01000038">
    <property type="protein sequence ID" value="SHO52640.1"/>
    <property type="molecule type" value="Genomic_DNA"/>
</dbReference>
<name>A0A1M7YJ53_9BACT</name>
<dbReference type="SUPFAM" id="SSF141371">
    <property type="entry name" value="PilZ domain-like"/>
    <property type="match status" value="1"/>
</dbReference>
<evidence type="ECO:0000313" key="3">
    <source>
        <dbReference type="Proteomes" id="UP000184603"/>
    </source>
</evidence>
<evidence type="ECO:0000313" key="2">
    <source>
        <dbReference type="EMBL" id="SHO52640.1"/>
    </source>
</evidence>
<dbReference type="AlphaFoldDB" id="A0A1M7YJ53"/>
<dbReference type="Gene3D" id="2.40.10.220">
    <property type="entry name" value="predicted glycosyltransferase like domains"/>
    <property type="match status" value="1"/>
</dbReference>
<accession>A0A1M7YJ53</accession>
<dbReference type="OrthoDB" id="5434297at2"/>
<feature type="domain" description="PilZ" evidence="1">
    <location>
        <begin position="4"/>
        <end position="98"/>
    </location>
</feature>
<keyword evidence="3" id="KW-1185">Reference proteome</keyword>
<gene>
    <name evidence="2" type="ORF">SAMN02745220_04663</name>
</gene>
<dbReference type="Pfam" id="PF07238">
    <property type="entry name" value="PilZ"/>
    <property type="match status" value="1"/>
</dbReference>